<dbReference type="SUPFAM" id="SSF103473">
    <property type="entry name" value="MFS general substrate transporter"/>
    <property type="match status" value="1"/>
</dbReference>
<feature type="transmembrane region" description="Helical" evidence="6">
    <location>
        <begin position="229"/>
        <end position="248"/>
    </location>
</feature>
<dbReference type="InterPro" id="IPR011701">
    <property type="entry name" value="MFS"/>
</dbReference>
<evidence type="ECO:0000256" key="4">
    <source>
        <dbReference type="ARBA" id="ARBA00022989"/>
    </source>
</evidence>
<dbReference type="OMA" id="IWMINAV"/>
<proteinExistence type="predicted"/>
<feature type="transmembrane region" description="Helical" evidence="6">
    <location>
        <begin position="35"/>
        <end position="55"/>
    </location>
</feature>
<sequence length="316" mass="34716">MGIWYCGTAVGTVVGSLMSFGFQHYDSLTFTSWQIMFLVVGLLTTAIGILVVFFLPDNPMSSRLSHAEKVLVIERLRSNQTGIENVHFKRRQALECFRDPQAWLLSAVVIASNVPNGAVSSYQATIIKNFGYSSKTTALLYVPSGGVALVSIVGAVLLAGRWDQRGVPAIVPLVPGVLGGCLMAFLPPGNKAGKLAGIWMINAVGATLPLTYAWVAANFAGHTKKVTMNAMLLMSFCLANIIGPLTFRNEDAPDYYPAKVVIVAATSIAIGFIVALRFYYIWENKRRDRRGRESHEKDVAFLDLTDRENVEFRYRL</sequence>
<dbReference type="EMBL" id="KB916191">
    <property type="protein sequence ID" value="EOD48600.1"/>
    <property type="molecule type" value="Genomic_DNA"/>
</dbReference>
<dbReference type="PANTHER" id="PTHR43791:SF40">
    <property type="entry name" value="THIAMINE PATHWAY TRANSPORTER THI73"/>
    <property type="match status" value="1"/>
</dbReference>
<accession>R1GAL7</accession>
<dbReference type="Gene3D" id="1.20.1250.20">
    <property type="entry name" value="MFS general substrate transporter like domains"/>
    <property type="match status" value="1"/>
</dbReference>
<evidence type="ECO:0000256" key="6">
    <source>
        <dbReference type="SAM" id="Phobius"/>
    </source>
</evidence>
<feature type="transmembrane region" description="Helical" evidence="6">
    <location>
        <begin position="166"/>
        <end position="186"/>
    </location>
</feature>
<keyword evidence="4 6" id="KW-1133">Transmembrane helix</keyword>
<reference evidence="8" key="1">
    <citation type="journal article" date="2013" name="Genome Announc.">
        <title>Draft genome sequence of Neofusicoccum parvum isolate UCR-NP2, a fungal vascular pathogen associated with grapevine cankers.</title>
        <authorList>
            <person name="Blanco-Ulate B."/>
            <person name="Rolshausen P."/>
            <person name="Cantu D."/>
        </authorList>
    </citation>
    <scope>NUCLEOTIDE SEQUENCE [LARGE SCALE GENOMIC DNA]</scope>
    <source>
        <strain evidence="8">UCR-NP2</strain>
    </source>
</reference>
<evidence type="ECO:0000313" key="8">
    <source>
        <dbReference type="Proteomes" id="UP000013521"/>
    </source>
</evidence>
<feature type="transmembrane region" description="Helical" evidence="6">
    <location>
        <begin position="138"/>
        <end position="159"/>
    </location>
</feature>
<dbReference type="Proteomes" id="UP000013521">
    <property type="component" value="Unassembled WGS sequence"/>
</dbReference>
<feature type="transmembrane region" description="Helical" evidence="6">
    <location>
        <begin position="198"/>
        <end position="217"/>
    </location>
</feature>
<evidence type="ECO:0000256" key="3">
    <source>
        <dbReference type="ARBA" id="ARBA00022692"/>
    </source>
</evidence>
<dbReference type="KEGG" id="npa:UCRNP2_4648"/>
<dbReference type="HOGENOM" id="CLU_001265_0_5_1"/>
<dbReference type="InterPro" id="IPR036259">
    <property type="entry name" value="MFS_trans_sf"/>
</dbReference>
<evidence type="ECO:0000313" key="7">
    <source>
        <dbReference type="EMBL" id="EOD48600.1"/>
    </source>
</evidence>
<organism evidence="7 8">
    <name type="scientific">Botryosphaeria parva (strain UCR-NP2)</name>
    <name type="common">Grapevine canker fungus</name>
    <name type="synonym">Neofusicoccum parvum</name>
    <dbReference type="NCBI Taxonomy" id="1287680"/>
    <lineage>
        <taxon>Eukaryota</taxon>
        <taxon>Fungi</taxon>
        <taxon>Dikarya</taxon>
        <taxon>Ascomycota</taxon>
        <taxon>Pezizomycotina</taxon>
        <taxon>Dothideomycetes</taxon>
        <taxon>Dothideomycetes incertae sedis</taxon>
        <taxon>Botryosphaeriales</taxon>
        <taxon>Botryosphaeriaceae</taxon>
        <taxon>Neofusicoccum</taxon>
    </lineage>
</organism>
<name>R1GAL7_BOTPV</name>
<evidence type="ECO:0000256" key="2">
    <source>
        <dbReference type="ARBA" id="ARBA00022448"/>
    </source>
</evidence>
<dbReference type="Pfam" id="PF07690">
    <property type="entry name" value="MFS_1"/>
    <property type="match status" value="1"/>
</dbReference>
<keyword evidence="2" id="KW-0813">Transport</keyword>
<dbReference type="eggNOG" id="KOG2533">
    <property type="taxonomic scope" value="Eukaryota"/>
</dbReference>
<evidence type="ECO:0000256" key="1">
    <source>
        <dbReference type="ARBA" id="ARBA00004141"/>
    </source>
</evidence>
<dbReference type="AlphaFoldDB" id="R1GAL7"/>
<evidence type="ECO:0000256" key="5">
    <source>
        <dbReference type="ARBA" id="ARBA00023136"/>
    </source>
</evidence>
<dbReference type="OrthoDB" id="6730379at2759"/>
<dbReference type="PANTHER" id="PTHR43791">
    <property type="entry name" value="PERMEASE-RELATED"/>
    <property type="match status" value="1"/>
</dbReference>
<comment type="subcellular location">
    <subcellularLocation>
        <location evidence="1">Membrane</location>
        <topology evidence="1">Multi-pass membrane protein</topology>
    </subcellularLocation>
</comment>
<keyword evidence="3 6" id="KW-0812">Transmembrane</keyword>
<keyword evidence="5 6" id="KW-0472">Membrane</keyword>
<feature type="transmembrane region" description="Helical" evidence="6">
    <location>
        <begin position="260"/>
        <end position="282"/>
    </location>
</feature>
<dbReference type="GO" id="GO:0022857">
    <property type="term" value="F:transmembrane transporter activity"/>
    <property type="evidence" value="ECO:0007669"/>
    <property type="project" value="InterPro"/>
</dbReference>
<gene>
    <name evidence="7" type="ORF">UCRNP2_4648</name>
</gene>
<protein>
    <submittedName>
        <fullName evidence="7">Putative allantoate permease protein</fullName>
    </submittedName>
</protein>
<dbReference type="GO" id="GO:0016020">
    <property type="term" value="C:membrane"/>
    <property type="evidence" value="ECO:0007669"/>
    <property type="project" value="UniProtKB-SubCell"/>
</dbReference>